<dbReference type="Pfam" id="PF04672">
    <property type="entry name" value="Methyltransf_19"/>
    <property type="match status" value="1"/>
</dbReference>
<dbReference type="InterPro" id="IPR029063">
    <property type="entry name" value="SAM-dependent_MTases_sf"/>
</dbReference>
<dbReference type="AlphaFoldDB" id="A0A1M7RDN7"/>
<keyword evidence="1" id="KW-0808">Transferase</keyword>
<proteinExistence type="predicted"/>
<keyword evidence="2" id="KW-1185">Reference proteome</keyword>
<dbReference type="OrthoDB" id="4073278at2"/>
<dbReference type="GO" id="GO:0032259">
    <property type="term" value="P:methylation"/>
    <property type="evidence" value="ECO:0007669"/>
    <property type="project" value="UniProtKB-KW"/>
</dbReference>
<gene>
    <name evidence="1" type="ORF">SAMN05443668_110145</name>
</gene>
<reference evidence="1 2" key="1">
    <citation type="submission" date="2016-11" db="EMBL/GenBank/DDBJ databases">
        <authorList>
            <person name="Jaros S."/>
            <person name="Januszkiewicz K."/>
            <person name="Wedrychowicz H."/>
        </authorList>
    </citation>
    <scope>NUCLEOTIDE SEQUENCE [LARGE SCALE GENOMIC DNA]</scope>
    <source>
        <strain evidence="1 2">DSM 46144</strain>
    </source>
</reference>
<keyword evidence="1" id="KW-0489">Methyltransferase</keyword>
<dbReference type="Proteomes" id="UP000184440">
    <property type="component" value="Unassembled WGS sequence"/>
</dbReference>
<evidence type="ECO:0000313" key="2">
    <source>
        <dbReference type="Proteomes" id="UP000184440"/>
    </source>
</evidence>
<dbReference type="GO" id="GO:0008168">
    <property type="term" value="F:methyltransferase activity"/>
    <property type="evidence" value="ECO:0007669"/>
    <property type="project" value="UniProtKB-KW"/>
</dbReference>
<dbReference type="Gene3D" id="3.40.50.150">
    <property type="entry name" value="Vaccinia Virus protein VP39"/>
    <property type="match status" value="1"/>
</dbReference>
<name>A0A1M7RDN7_9ACTN</name>
<dbReference type="EMBL" id="FRCS01000010">
    <property type="protein sequence ID" value="SHN44272.1"/>
    <property type="molecule type" value="Genomic_DNA"/>
</dbReference>
<organism evidence="1 2">
    <name type="scientific">Cryptosporangium aurantiacum</name>
    <dbReference type="NCBI Taxonomy" id="134849"/>
    <lineage>
        <taxon>Bacteria</taxon>
        <taxon>Bacillati</taxon>
        <taxon>Actinomycetota</taxon>
        <taxon>Actinomycetes</taxon>
        <taxon>Cryptosporangiales</taxon>
        <taxon>Cryptosporangiaceae</taxon>
        <taxon>Cryptosporangium</taxon>
    </lineage>
</organism>
<dbReference type="InterPro" id="IPR006764">
    <property type="entry name" value="SAM_dep_MeTrfase_SAV2177_type"/>
</dbReference>
<dbReference type="PIRSF" id="PIRSF017393">
    <property type="entry name" value="MTase_SAV2177"/>
    <property type="match status" value="1"/>
</dbReference>
<protein>
    <submittedName>
        <fullName evidence="1">S-adenosyl methyltransferase</fullName>
    </submittedName>
</protein>
<dbReference type="RefSeq" id="WP_073261236.1">
    <property type="nucleotide sequence ID" value="NZ_FRCS01000010.1"/>
</dbReference>
<accession>A0A1M7RDN7</accession>
<evidence type="ECO:0000313" key="1">
    <source>
        <dbReference type="EMBL" id="SHN44272.1"/>
    </source>
</evidence>
<sequence>MADQDRAAPTGIDVTKPSIARAYDVVLGGKDNFEIDRAVVGEMLKIVPQLPEVAAYNRQILKRGVRFLVEEAGIRQFMDLGSGLPTQENTHQIAQASAPESRVVYVDNDPIVLAHGRAILAENDNTSVVTADLRDPETVLANAEVNRLIDFSQPVGVLLVGILHHLHDGEDPQGVAKAYMDAVPSGSYLFMTSFCASFPEAAALEETYLSVLGTGRFRSLEELQGFFGDLEMVPPGLVSLPEWRPDEPIVEELTVAERLMAGGIARKR</sequence>
<dbReference type="STRING" id="134849.SAMN05443668_110145"/>
<dbReference type="SUPFAM" id="SSF53335">
    <property type="entry name" value="S-adenosyl-L-methionine-dependent methyltransferases"/>
    <property type="match status" value="1"/>
</dbReference>